<dbReference type="InterPro" id="IPR001387">
    <property type="entry name" value="Cro/C1-type_HTH"/>
</dbReference>
<keyword evidence="3" id="KW-1185">Reference proteome</keyword>
<dbReference type="SMART" id="SM00530">
    <property type="entry name" value="HTH_XRE"/>
    <property type="match status" value="1"/>
</dbReference>
<dbReference type="Pfam" id="PF01381">
    <property type="entry name" value="HTH_3"/>
    <property type="match status" value="1"/>
</dbReference>
<evidence type="ECO:0000313" key="2">
    <source>
        <dbReference type="EMBL" id="MCY9765077.1"/>
    </source>
</evidence>
<dbReference type="EMBL" id="JAMDNP010000167">
    <property type="protein sequence ID" value="MCY9765077.1"/>
    <property type="molecule type" value="Genomic_DNA"/>
</dbReference>
<dbReference type="InterPro" id="IPR010982">
    <property type="entry name" value="Lambda_DNA-bd_dom_sf"/>
</dbReference>
<dbReference type="Proteomes" id="UP001527181">
    <property type="component" value="Unassembled WGS sequence"/>
</dbReference>
<feature type="domain" description="HTH cro/C1-type" evidence="1">
    <location>
        <begin position="12"/>
        <end position="65"/>
    </location>
</feature>
<comment type="caution">
    <text evidence="2">The sequence shown here is derived from an EMBL/GenBank/DDBJ whole genome shotgun (WGS) entry which is preliminary data.</text>
</comment>
<gene>
    <name evidence="2" type="ORF">M5X12_31775</name>
</gene>
<dbReference type="SUPFAM" id="SSF47413">
    <property type="entry name" value="lambda repressor-like DNA-binding domains"/>
    <property type="match status" value="1"/>
</dbReference>
<dbReference type="CDD" id="cd00093">
    <property type="entry name" value="HTH_XRE"/>
    <property type="match status" value="1"/>
</dbReference>
<sequence>MPIKKSTDRVYLKQLREAKGTQRLVAGDLKITESHLRGIESGSSYPSTKLLFMISNYLGASVYELFPELNEPSFYSSDSN</sequence>
<reference evidence="2 3" key="1">
    <citation type="submission" date="2022-05" db="EMBL/GenBank/DDBJ databases">
        <title>Genome Sequencing of Bee-Associated Microbes.</title>
        <authorList>
            <person name="Dunlap C."/>
        </authorList>
    </citation>
    <scope>NUCLEOTIDE SEQUENCE [LARGE SCALE GENOMIC DNA]</scope>
    <source>
        <strain evidence="2 3">NRRL B-04010</strain>
    </source>
</reference>
<protein>
    <submittedName>
        <fullName evidence="2">Helix-turn-helix transcriptional regulator</fullName>
    </submittedName>
</protein>
<dbReference type="PROSITE" id="PS50943">
    <property type="entry name" value="HTH_CROC1"/>
    <property type="match status" value="1"/>
</dbReference>
<dbReference type="RefSeq" id="WP_268641321.1">
    <property type="nucleotide sequence ID" value="NZ_JAMDNP010000167.1"/>
</dbReference>
<proteinExistence type="predicted"/>
<dbReference type="Gene3D" id="1.10.260.40">
    <property type="entry name" value="lambda repressor-like DNA-binding domains"/>
    <property type="match status" value="1"/>
</dbReference>
<evidence type="ECO:0000313" key="3">
    <source>
        <dbReference type="Proteomes" id="UP001527181"/>
    </source>
</evidence>
<accession>A0ABT4H7W2</accession>
<evidence type="ECO:0000259" key="1">
    <source>
        <dbReference type="PROSITE" id="PS50943"/>
    </source>
</evidence>
<organism evidence="2 3">
    <name type="scientific">Paenibacillus alvei</name>
    <name type="common">Bacillus alvei</name>
    <dbReference type="NCBI Taxonomy" id="44250"/>
    <lineage>
        <taxon>Bacteria</taxon>
        <taxon>Bacillati</taxon>
        <taxon>Bacillota</taxon>
        <taxon>Bacilli</taxon>
        <taxon>Bacillales</taxon>
        <taxon>Paenibacillaceae</taxon>
        <taxon>Paenibacillus</taxon>
    </lineage>
</organism>
<name>A0ABT4H7W2_PAEAL</name>